<dbReference type="AlphaFoldDB" id="A0A1G8R0T3"/>
<dbReference type="Proteomes" id="UP000182894">
    <property type="component" value="Unassembled WGS sequence"/>
</dbReference>
<accession>A0A1G8R0T3</accession>
<name>A0A1G8R0T3_9PSED</name>
<keyword evidence="2" id="KW-1185">Reference proteome</keyword>
<evidence type="ECO:0000313" key="2">
    <source>
        <dbReference type="Proteomes" id="UP000182894"/>
    </source>
</evidence>
<sequence length="343" mass="37589">MSAKKLLQPLVHNLVSQLSASGHALKNHDCYQLLHAAIGSVSPEIASRTKLPFLAVRVHDRESRQYNLYDTMLRAKKLLNISDLQAVAVAEQVIELLRGAGIGINQVQLLLDCSIPRQVKSSAFKALLKNLELNDAGLKMDPATATLAIAAGLITKPDTTWQKRFEQAAAFPKKRSELVDLVTESECYFWVLPPASSDSTRQASHDRYIGQGQHASAELGMGFSIIEAGWVRAKYPLNRSRSGETYTQYRLTSPMWSCRVNSGTWGLGNLLVSSIQDGAPYSSDRLHDLLPGGLKSLPRIHGCHTCRTLFIEPTAGYEDVPTRCNCAISTLVSEKSSTTPASE</sequence>
<organism evidence="1 2">
    <name type="scientific">Pseudomonas abietaniphila</name>
    <dbReference type="NCBI Taxonomy" id="89065"/>
    <lineage>
        <taxon>Bacteria</taxon>
        <taxon>Pseudomonadati</taxon>
        <taxon>Pseudomonadota</taxon>
        <taxon>Gammaproteobacteria</taxon>
        <taxon>Pseudomonadales</taxon>
        <taxon>Pseudomonadaceae</taxon>
        <taxon>Pseudomonas</taxon>
    </lineage>
</organism>
<reference evidence="2" key="1">
    <citation type="submission" date="2016-10" db="EMBL/GenBank/DDBJ databases">
        <authorList>
            <person name="Varghese N."/>
            <person name="Submissions S."/>
        </authorList>
    </citation>
    <scope>NUCLEOTIDE SEQUENCE [LARGE SCALE GENOMIC DNA]</scope>
    <source>
        <strain evidence="2">ATCC 700689</strain>
    </source>
</reference>
<evidence type="ECO:0000313" key="1">
    <source>
        <dbReference type="EMBL" id="SDJ10561.1"/>
    </source>
</evidence>
<dbReference type="STRING" id="89065.SAMN05216605_121126"/>
<dbReference type="OrthoDB" id="6781881at2"/>
<dbReference type="RefSeq" id="WP_074758294.1">
    <property type="nucleotide sequence ID" value="NZ_FNCO01000021.1"/>
</dbReference>
<dbReference type="EMBL" id="FNCO01000021">
    <property type="protein sequence ID" value="SDJ10561.1"/>
    <property type="molecule type" value="Genomic_DNA"/>
</dbReference>
<proteinExistence type="predicted"/>
<protein>
    <submittedName>
        <fullName evidence="1">Uncharacterized protein</fullName>
    </submittedName>
</protein>
<gene>
    <name evidence="1" type="ORF">SAMN05216605_121126</name>
</gene>